<accession>A0A5E4R2Q9</accession>
<dbReference type="PIRSF" id="PIRSF000862">
    <property type="entry name" value="Steryl_ester_lip"/>
    <property type="match status" value="1"/>
</dbReference>
<keyword evidence="6" id="KW-0325">Glycoprotein</keyword>
<evidence type="ECO:0000313" key="10">
    <source>
        <dbReference type="Proteomes" id="UP000324832"/>
    </source>
</evidence>
<dbReference type="PANTHER" id="PTHR11005">
    <property type="entry name" value="LYSOSOMAL ACID LIPASE-RELATED"/>
    <property type="match status" value="1"/>
</dbReference>
<dbReference type="FunFam" id="3.40.50.1820:FF:000057">
    <property type="entry name" value="Lipase"/>
    <property type="match status" value="1"/>
</dbReference>
<dbReference type="AlphaFoldDB" id="A0A5E4R2Q9"/>
<dbReference type="GO" id="GO:0016788">
    <property type="term" value="F:hydrolase activity, acting on ester bonds"/>
    <property type="evidence" value="ECO:0007669"/>
    <property type="project" value="InterPro"/>
</dbReference>
<gene>
    <name evidence="9" type="ORF">LSINAPIS_LOCUS14480</name>
</gene>
<feature type="active site" description="Charge relay system" evidence="7">
    <location>
        <position position="331"/>
    </location>
</feature>
<dbReference type="GO" id="GO:0016042">
    <property type="term" value="P:lipid catabolic process"/>
    <property type="evidence" value="ECO:0007669"/>
    <property type="project" value="UniProtKB-KW"/>
</dbReference>
<comment type="similarity">
    <text evidence="1">Belongs to the AB hydrolase superfamily. Lipase family.</text>
</comment>
<evidence type="ECO:0000256" key="5">
    <source>
        <dbReference type="ARBA" id="ARBA00023098"/>
    </source>
</evidence>
<keyword evidence="10" id="KW-1185">Reference proteome</keyword>
<evidence type="ECO:0000256" key="6">
    <source>
        <dbReference type="ARBA" id="ARBA00023180"/>
    </source>
</evidence>
<evidence type="ECO:0000256" key="3">
    <source>
        <dbReference type="ARBA" id="ARBA00022801"/>
    </source>
</evidence>
<proteinExistence type="inferred from homology"/>
<feature type="active site" description="Nucleophile" evidence="7">
    <location>
        <position position="129"/>
    </location>
</feature>
<evidence type="ECO:0000256" key="1">
    <source>
        <dbReference type="ARBA" id="ARBA00010701"/>
    </source>
</evidence>
<feature type="active site" description="Charge relay system" evidence="7">
    <location>
        <position position="301"/>
    </location>
</feature>
<dbReference type="InterPro" id="IPR025483">
    <property type="entry name" value="Lipase_euk"/>
</dbReference>
<dbReference type="Gene3D" id="3.40.50.1820">
    <property type="entry name" value="alpha/beta hydrolase"/>
    <property type="match status" value="1"/>
</dbReference>
<dbReference type="SUPFAM" id="SSF53474">
    <property type="entry name" value="alpha/beta-Hydrolases"/>
    <property type="match status" value="1"/>
</dbReference>
<keyword evidence="3" id="KW-0378">Hydrolase</keyword>
<evidence type="ECO:0000256" key="4">
    <source>
        <dbReference type="ARBA" id="ARBA00022963"/>
    </source>
</evidence>
<keyword evidence="4" id="KW-0442">Lipid degradation</keyword>
<sequence length="356" mass="40521">MSEALGYELNEHEVITEDGYVLKLFHHPGTDKRRKPVLLLHGIIDSAETFLVRGKTSLVGALIGAGYSVWSGNVRGSRYGRNHVSLNPDRDKMFWDFSFHEIGHYDLPALIDFVVNKTGHPQVCAIGHSLGNSVFYVLGSTRPEYNDKISVLIALSPVCFIHHVKPPISALALSGPWLSYIFELIGNEEVFGDHTKLKMLLRAIFESDIGYDFFTRGMISQITGSDPEELELDFFPTVLAHYPTGTSRKNLVHLYQGYLLMNFSYFDYGINNMKVYESAFPPKYDLSKVKMRIVLFAGKNDRLSTIPDVKLLYKILPNAEYFIVPHQKLNHVDTVWGRNMAKYLFPHIMKVLDKML</sequence>
<evidence type="ECO:0000256" key="7">
    <source>
        <dbReference type="PIRSR" id="PIRSR000862-1"/>
    </source>
</evidence>
<dbReference type="Pfam" id="PF04083">
    <property type="entry name" value="Abhydro_lipase"/>
    <property type="match status" value="1"/>
</dbReference>
<dbReference type="InterPro" id="IPR029058">
    <property type="entry name" value="AB_hydrolase_fold"/>
</dbReference>
<evidence type="ECO:0000256" key="2">
    <source>
        <dbReference type="ARBA" id="ARBA00022729"/>
    </source>
</evidence>
<feature type="domain" description="Partial AB-hydrolase lipase" evidence="8">
    <location>
        <begin position="3"/>
        <end position="53"/>
    </location>
</feature>
<evidence type="ECO:0000313" key="9">
    <source>
        <dbReference type="EMBL" id="VVD04801.1"/>
    </source>
</evidence>
<reference evidence="9 10" key="1">
    <citation type="submission" date="2017-07" db="EMBL/GenBank/DDBJ databases">
        <authorList>
            <person name="Talla V."/>
            <person name="Backstrom N."/>
        </authorList>
    </citation>
    <scope>NUCLEOTIDE SEQUENCE [LARGE SCALE GENOMIC DNA]</scope>
</reference>
<organism evidence="9 10">
    <name type="scientific">Leptidea sinapis</name>
    <dbReference type="NCBI Taxonomy" id="189913"/>
    <lineage>
        <taxon>Eukaryota</taxon>
        <taxon>Metazoa</taxon>
        <taxon>Ecdysozoa</taxon>
        <taxon>Arthropoda</taxon>
        <taxon>Hexapoda</taxon>
        <taxon>Insecta</taxon>
        <taxon>Pterygota</taxon>
        <taxon>Neoptera</taxon>
        <taxon>Endopterygota</taxon>
        <taxon>Lepidoptera</taxon>
        <taxon>Glossata</taxon>
        <taxon>Ditrysia</taxon>
        <taxon>Papilionoidea</taxon>
        <taxon>Pieridae</taxon>
        <taxon>Dismorphiinae</taxon>
        <taxon>Leptidea</taxon>
    </lineage>
</organism>
<dbReference type="InterPro" id="IPR006693">
    <property type="entry name" value="AB_hydrolase_lipase"/>
</dbReference>
<evidence type="ECO:0000259" key="8">
    <source>
        <dbReference type="Pfam" id="PF04083"/>
    </source>
</evidence>
<keyword evidence="2" id="KW-0732">Signal</keyword>
<name>A0A5E4R2Q9_9NEOP</name>
<dbReference type="EMBL" id="FZQP02006893">
    <property type="protein sequence ID" value="VVD04801.1"/>
    <property type="molecule type" value="Genomic_DNA"/>
</dbReference>
<keyword evidence="5" id="KW-0443">Lipid metabolism</keyword>
<protein>
    <recommendedName>
        <fullName evidence="8">Partial AB-hydrolase lipase domain-containing protein</fullName>
    </recommendedName>
</protein>
<dbReference type="Proteomes" id="UP000324832">
    <property type="component" value="Unassembled WGS sequence"/>
</dbReference>